<comment type="caution">
    <text evidence="2">The sequence shown here is derived from an EMBL/GenBank/DDBJ whole genome shotgun (WGS) entry which is preliminary data.</text>
</comment>
<dbReference type="InterPro" id="IPR025055">
    <property type="entry name" value="Ena_core"/>
</dbReference>
<dbReference type="AlphaFoldDB" id="A0A0D0S1S9"/>
<dbReference type="Proteomes" id="UP000032102">
    <property type="component" value="Unassembled WGS sequence"/>
</dbReference>
<reference evidence="2 3" key="1">
    <citation type="submission" date="2015-01" db="EMBL/GenBank/DDBJ databases">
        <title>Draft genome of Anoxybacillus thermarum strain AF/04.</title>
        <authorList>
            <person name="Poli A."/>
            <person name="Nicolaus B."/>
            <person name="Chan K.-G."/>
            <person name="Kahar U.M."/>
            <person name="Yaakob A.S."/>
            <person name="Chan C.S."/>
            <person name="Goh K.M."/>
        </authorList>
    </citation>
    <scope>NUCLEOTIDE SEQUENCE [LARGE SCALE GENOMIC DNA]</scope>
    <source>
        <strain evidence="2 3">AF/04</strain>
    </source>
</reference>
<gene>
    <name evidence="2" type="ORF">LH47_00367</name>
</gene>
<dbReference type="PATRIC" id="fig|404937.3.peg.389"/>
<organism evidence="2 3">
    <name type="scientific">Anoxybacillus thermarum</name>
    <dbReference type="NCBI Taxonomy" id="404937"/>
    <lineage>
        <taxon>Bacteria</taxon>
        <taxon>Bacillati</taxon>
        <taxon>Bacillota</taxon>
        <taxon>Bacilli</taxon>
        <taxon>Bacillales</taxon>
        <taxon>Anoxybacillaceae</taxon>
        <taxon>Anoxybacillus</taxon>
    </lineage>
</organism>
<evidence type="ECO:0000259" key="1">
    <source>
        <dbReference type="Pfam" id="PF13157"/>
    </source>
</evidence>
<evidence type="ECO:0000313" key="3">
    <source>
        <dbReference type="Proteomes" id="UP000032102"/>
    </source>
</evidence>
<protein>
    <recommendedName>
        <fullName evidence="1">Endospore appendages core domain-containing protein</fullName>
    </recommendedName>
</protein>
<accession>A0A0D0S1S9</accession>
<sequence length="120" mass="12947">MSCGGCCPDRPIVTDEVCQNWEFSCGGNAPEVVWEADENIIKPFGTVTVLVENSCGEVKIYVNEGEVATLTEGQSFSKTFNHLKKVSIECLTPSNSTADTPSVLGSCCGKLCMTVHYKKC</sequence>
<dbReference type="EMBL" id="JXTH01000004">
    <property type="protein sequence ID" value="KIQ95550.1"/>
    <property type="molecule type" value="Genomic_DNA"/>
</dbReference>
<name>A0A0D0S1S9_9BACL</name>
<dbReference type="Pfam" id="PF13157">
    <property type="entry name" value="Enas"/>
    <property type="match status" value="1"/>
</dbReference>
<proteinExistence type="predicted"/>
<feature type="domain" description="Endospore appendages core" evidence="1">
    <location>
        <begin position="5"/>
        <end position="118"/>
    </location>
</feature>
<evidence type="ECO:0000313" key="2">
    <source>
        <dbReference type="EMBL" id="KIQ95550.1"/>
    </source>
</evidence>
<keyword evidence="3" id="KW-1185">Reference proteome</keyword>